<feature type="region of interest" description="Disordered" evidence="6">
    <location>
        <begin position="1"/>
        <end position="26"/>
    </location>
</feature>
<evidence type="ECO:0000256" key="2">
    <source>
        <dbReference type="ARBA" id="ARBA00023127"/>
    </source>
</evidence>
<dbReference type="InterPro" id="IPR006671">
    <property type="entry name" value="Cyclin_N"/>
</dbReference>
<name>A0A2K1L833_PHYPA</name>
<dbReference type="Gramene" id="Pp3c1_13010V3.3">
    <property type="protein sequence ID" value="Pp3c1_13010V3.3"/>
    <property type="gene ID" value="Pp3c1_13010"/>
</dbReference>
<dbReference type="GO" id="GO:0061575">
    <property type="term" value="F:cyclin-dependent protein serine/threonine kinase activator activity"/>
    <property type="evidence" value="ECO:0000318"/>
    <property type="project" value="GO_Central"/>
</dbReference>
<reference evidence="8 10" key="2">
    <citation type="journal article" date="2018" name="Plant J.">
        <title>The Physcomitrella patens chromosome-scale assembly reveals moss genome structure and evolution.</title>
        <authorList>
            <person name="Lang D."/>
            <person name="Ullrich K.K."/>
            <person name="Murat F."/>
            <person name="Fuchs J."/>
            <person name="Jenkins J."/>
            <person name="Haas F.B."/>
            <person name="Piednoel M."/>
            <person name="Gundlach H."/>
            <person name="Van Bel M."/>
            <person name="Meyberg R."/>
            <person name="Vives C."/>
            <person name="Morata J."/>
            <person name="Symeonidi A."/>
            <person name="Hiss M."/>
            <person name="Muchero W."/>
            <person name="Kamisugi Y."/>
            <person name="Saleh O."/>
            <person name="Blanc G."/>
            <person name="Decker E.L."/>
            <person name="van Gessel N."/>
            <person name="Grimwood J."/>
            <person name="Hayes R.D."/>
            <person name="Graham S.W."/>
            <person name="Gunter L.E."/>
            <person name="McDaniel S.F."/>
            <person name="Hoernstein S.N.W."/>
            <person name="Larsson A."/>
            <person name="Li F.W."/>
            <person name="Perroud P.F."/>
            <person name="Phillips J."/>
            <person name="Ranjan P."/>
            <person name="Rokshar D.S."/>
            <person name="Rothfels C.J."/>
            <person name="Schneider L."/>
            <person name="Shu S."/>
            <person name="Stevenson D.W."/>
            <person name="Thummler F."/>
            <person name="Tillich M."/>
            <person name="Villarreal Aguilar J.C."/>
            <person name="Widiez T."/>
            <person name="Wong G.K."/>
            <person name="Wymore A."/>
            <person name="Zhang Y."/>
            <person name="Zimmer A.D."/>
            <person name="Quatrano R.S."/>
            <person name="Mayer K.F.X."/>
            <person name="Goodstein D."/>
            <person name="Casacuberta J.M."/>
            <person name="Vandepoele K."/>
            <person name="Reski R."/>
            <person name="Cuming A.C."/>
            <person name="Tuskan G.A."/>
            <person name="Maumus F."/>
            <person name="Salse J."/>
            <person name="Schmutz J."/>
            <person name="Rensing S.A."/>
        </authorList>
    </citation>
    <scope>NUCLEOTIDE SEQUENCE [LARGE SCALE GENOMIC DNA]</scope>
    <source>
        <strain evidence="9 10">cv. Gransden 2004</strain>
    </source>
</reference>
<feature type="domain" description="Cyclin-like" evidence="7">
    <location>
        <begin position="182"/>
        <end position="267"/>
    </location>
</feature>
<dbReference type="CDD" id="cd20588">
    <property type="entry name" value="CYCLIN_AcCycT_rpt2"/>
    <property type="match status" value="1"/>
</dbReference>
<evidence type="ECO:0000256" key="4">
    <source>
        <dbReference type="ARBA" id="ARBA00061204"/>
    </source>
</evidence>
<dbReference type="InterPro" id="IPR013763">
    <property type="entry name" value="Cyclin-like_dom"/>
</dbReference>
<keyword evidence="1" id="KW-0132">Cell division</keyword>
<dbReference type="Gramene" id="Pp3c1_13010V3.1">
    <property type="protein sequence ID" value="Pp3c1_13010V3.1"/>
    <property type="gene ID" value="Pp3c1_13010"/>
</dbReference>
<dbReference type="SMART" id="SM00385">
    <property type="entry name" value="CYCLIN"/>
    <property type="match status" value="2"/>
</dbReference>
<dbReference type="CDD" id="cd20587">
    <property type="entry name" value="CYCLIN_AcCycT_rpt1"/>
    <property type="match status" value="1"/>
</dbReference>
<evidence type="ECO:0000313" key="9">
    <source>
        <dbReference type="EnsemblPlants" id="Pp3c1_13010V3.1"/>
    </source>
</evidence>
<dbReference type="GO" id="GO:0005634">
    <property type="term" value="C:nucleus"/>
    <property type="evidence" value="ECO:0000318"/>
    <property type="project" value="GO_Central"/>
</dbReference>
<dbReference type="GO" id="GO:0032786">
    <property type="term" value="P:positive regulation of DNA-templated transcription, elongation"/>
    <property type="evidence" value="ECO:0000318"/>
    <property type="project" value="GO_Central"/>
</dbReference>
<dbReference type="PANTHER" id="PTHR10026">
    <property type="entry name" value="CYCLIN"/>
    <property type="match status" value="1"/>
</dbReference>
<dbReference type="GO" id="GO:0045944">
    <property type="term" value="P:positive regulation of transcription by RNA polymerase II"/>
    <property type="evidence" value="ECO:0000318"/>
    <property type="project" value="GO_Central"/>
</dbReference>
<feature type="domain" description="Cyclin-like" evidence="7">
    <location>
        <begin position="67"/>
        <end position="169"/>
    </location>
</feature>
<dbReference type="FunFam" id="1.10.472.10:FF:000028">
    <property type="entry name" value="Cyclin-T1-5 like"/>
    <property type="match status" value="1"/>
</dbReference>
<dbReference type="GO" id="GO:0008024">
    <property type="term" value="C:cyclin/CDK positive transcription elongation factor complex"/>
    <property type="evidence" value="ECO:0000318"/>
    <property type="project" value="GO_Central"/>
</dbReference>
<dbReference type="OrthoDB" id="10264655at2759"/>
<sequence>MASSLSDMSTQSGLAGGTSGVNGRLEEPDHSSAYWYFSREEIEKHSPSRLDGIDIKKETYFRKSYCTFLQDLGMRLKVPQVTIATAIVFCHRFFHRQSHKRNDRYMIATVCMFLAGKVEETPRPLREVIVFSYHIRFKKDPLAKERIKQKEVIEEQKELVLAGERLVLTTLGFDLNIHHPYKPLVAAIKRFKVAQNTLAQVAWNFVNDGLRTSLCLQFKPHHIAAGAIFLAAKFLKVNLPKEGDKVWWQEFEVTPRQLEEVSNQMLELYEQNRNNGATGSLANDPSPSEMNRGHAPASSFQAPSANGNHQQQSTSGKPQAVESNADEASSHQVEDKAGDTLRSLSPRERTSDARRKGGPEPPEGQILNRVIKQEITVKTKVVRANVEKNELHIESRDFNSIATQVDKKDGESVA</sequence>
<proteinExistence type="inferred from homology"/>
<accession>A0A2K1L833</accession>
<feature type="compositionally biased region" description="Polar residues" evidence="6">
    <location>
        <begin position="275"/>
        <end position="289"/>
    </location>
</feature>
<evidence type="ECO:0000256" key="6">
    <source>
        <dbReference type="SAM" id="MobiDB-lite"/>
    </source>
</evidence>
<keyword evidence="2 5" id="KW-0195">Cyclin</keyword>
<evidence type="ECO:0000259" key="7">
    <source>
        <dbReference type="SMART" id="SM00385"/>
    </source>
</evidence>
<dbReference type="Proteomes" id="UP000006727">
    <property type="component" value="Chromosome 1"/>
</dbReference>
<reference evidence="9" key="3">
    <citation type="submission" date="2020-12" db="UniProtKB">
        <authorList>
            <consortium name="EnsemblPlants"/>
        </authorList>
    </citation>
    <scope>IDENTIFICATION</scope>
</reference>
<protein>
    <recommendedName>
        <fullName evidence="7">Cyclin-like domain-containing protein</fullName>
    </recommendedName>
</protein>
<dbReference type="EnsemblPlants" id="Pp3c1_13010V3.3">
    <property type="protein sequence ID" value="Pp3c1_13010V3.3"/>
    <property type="gene ID" value="Pp3c1_13010"/>
</dbReference>
<dbReference type="EMBL" id="ABEU02000001">
    <property type="protein sequence ID" value="PNR62172.1"/>
    <property type="molecule type" value="Genomic_DNA"/>
</dbReference>
<organism evidence="8">
    <name type="scientific">Physcomitrium patens</name>
    <name type="common">Spreading-leaved earth moss</name>
    <name type="synonym">Physcomitrella patens</name>
    <dbReference type="NCBI Taxonomy" id="3218"/>
    <lineage>
        <taxon>Eukaryota</taxon>
        <taxon>Viridiplantae</taxon>
        <taxon>Streptophyta</taxon>
        <taxon>Embryophyta</taxon>
        <taxon>Bryophyta</taxon>
        <taxon>Bryophytina</taxon>
        <taxon>Bryopsida</taxon>
        <taxon>Funariidae</taxon>
        <taxon>Funariales</taxon>
        <taxon>Funariaceae</taxon>
        <taxon>Physcomitrium</taxon>
    </lineage>
</organism>
<dbReference type="RefSeq" id="XP_024385033.1">
    <property type="nucleotide sequence ID" value="XM_024529265.2"/>
</dbReference>
<feature type="region of interest" description="Disordered" evidence="6">
    <location>
        <begin position="275"/>
        <end position="366"/>
    </location>
</feature>
<evidence type="ECO:0000256" key="3">
    <source>
        <dbReference type="ARBA" id="ARBA00023306"/>
    </source>
</evidence>
<dbReference type="FunFam" id="1.10.472.10:FF:000026">
    <property type="entry name" value="Cyclin-T1-5 like"/>
    <property type="match status" value="1"/>
</dbReference>
<gene>
    <name evidence="9" type="primary">LOC112286894</name>
    <name evidence="8" type="ORF">PHYPA_000596</name>
</gene>
<evidence type="ECO:0000313" key="8">
    <source>
        <dbReference type="EMBL" id="PNR62172.1"/>
    </source>
</evidence>
<feature type="compositionally biased region" description="Polar residues" evidence="6">
    <location>
        <begin position="1"/>
        <end position="13"/>
    </location>
</feature>
<dbReference type="Pfam" id="PF00134">
    <property type="entry name" value="Cyclin_N"/>
    <property type="match status" value="1"/>
</dbReference>
<feature type="compositionally biased region" description="Basic and acidic residues" evidence="6">
    <location>
        <begin position="328"/>
        <end position="358"/>
    </location>
</feature>
<dbReference type="PIRSF" id="PIRSF036580">
    <property type="entry name" value="Cyclin_L"/>
    <property type="match status" value="1"/>
</dbReference>
<feature type="compositionally biased region" description="Polar residues" evidence="6">
    <location>
        <begin position="298"/>
        <end position="317"/>
    </location>
</feature>
<dbReference type="Gene3D" id="1.10.472.10">
    <property type="entry name" value="Cyclin-like"/>
    <property type="match status" value="2"/>
</dbReference>
<dbReference type="Gramene" id="Pp3c1_13010V3.2">
    <property type="protein sequence ID" value="Pp3c1_13010V3.2"/>
    <property type="gene ID" value="Pp3c1_13010"/>
</dbReference>
<dbReference type="InterPro" id="IPR036915">
    <property type="entry name" value="Cyclin-like_sf"/>
</dbReference>
<dbReference type="SUPFAM" id="SSF47954">
    <property type="entry name" value="Cyclin-like"/>
    <property type="match status" value="2"/>
</dbReference>
<dbReference type="PaxDb" id="3218-PP1S86_187V6.1"/>
<evidence type="ECO:0000256" key="1">
    <source>
        <dbReference type="ARBA" id="ARBA00022618"/>
    </source>
</evidence>
<keyword evidence="10" id="KW-1185">Reference proteome</keyword>
<dbReference type="Pfam" id="PF21797">
    <property type="entry name" value="CycT2-like_C"/>
    <property type="match status" value="1"/>
</dbReference>
<dbReference type="GO" id="GO:0051301">
    <property type="term" value="P:cell division"/>
    <property type="evidence" value="ECO:0007669"/>
    <property type="project" value="UniProtKB-KW"/>
</dbReference>
<dbReference type="AlphaFoldDB" id="A0A2K1L833"/>
<dbReference type="STRING" id="3218.A0A2K1L833"/>
<keyword evidence="3" id="KW-0131">Cell cycle</keyword>
<evidence type="ECO:0000313" key="10">
    <source>
        <dbReference type="Proteomes" id="UP000006727"/>
    </source>
</evidence>
<evidence type="ECO:0000256" key="5">
    <source>
        <dbReference type="RuleBase" id="RU000383"/>
    </source>
</evidence>
<dbReference type="InterPro" id="IPR043198">
    <property type="entry name" value="Cyclin/Ssn8"/>
</dbReference>
<reference evidence="8 10" key="1">
    <citation type="journal article" date="2008" name="Science">
        <title>The Physcomitrella genome reveals evolutionary insights into the conquest of land by plants.</title>
        <authorList>
            <person name="Rensing S."/>
            <person name="Lang D."/>
            <person name="Zimmer A."/>
            <person name="Terry A."/>
            <person name="Salamov A."/>
            <person name="Shapiro H."/>
            <person name="Nishiyama T."/>
            <person name="Perroud P.-F."/>
            <person name="Lindquist E."/>
            <person name="Kamisugi Y."/>
            <person name="Tanahashi T."/>
            <person name="Sakakibara K."/>
            <person name="Fujita T."/>
            <person name="Oishi K."/>
            <person name="Shin-I T."/>
            <person name="Kuroki Y."/>
            <person name="Toyoda A."/>
            <person name="Suzuki Y."/>
            <person name="Hashimoto A."/>
            <person name="Yamaguchi K."/>
            <person name="Sugano A."/>
            <person name="Kohara Y."/>
            <person name="Fujiyama A."/>
            <person name="Anterola A."/>
            <person name="Aoki S."/>
            <person name="Ashton N."/>
            <person name="Barbazuk W.B."/>
            <person name="Barker E."/>
            <person name="Bennetzen J."/>
            <person name="Bezanilla M."/>
            <person name="Blankenship R."/>
            <person name="Cho S.H."/>
            <person name="Dutcher S."/>
            <person name="Estelle M."/>
            <person name="Fawcett J.A."/>
            <person name="Gundlach H."/>
            <person name="Hanada K."/>
            <person name="Heyl A."/>
            <person name="Hicks K.A."/>
            <person name="Hugh J."/>
            <person name="Lohr M."/>
            <person name="Mayer K."/>
            <person name="Melkozernov A."/>
            <person name="Murata T."/>
            <person name="Nelson D."/>
            <person name="Pils B."/>
            <person name="Prigge M."/>
            <person name="Reiss B."/>
            <person name="Renner T."/>
            <person name="Rombauts S."/>
            <person name="Rushton P."/>
            <person name="Sanderfoot A."/>
            <person name="Schween G."/>
            <person name="Shiu S.-H."/>
            <person name="Stueber K."/>
            <person name="Theodoulou F.L."/>
            <person name="Tu H."/>
            <person name="Van de Peer Y."/>
            <person name="Verrier P.J."/>
            <person name="Waters E."/>
            <person name="Wood A."/>
            <person name="Yang L."/>
            <person name="Cove D."/>
            <person name="Cuming A."/>
            <person name="Hasebe M."/>
            <person name="Lucas S."/>
            <person name="Mishler D.B."/>
            <person name="Reski R."/>
            <person name="Grigoriev I."/>
            <person name="Quatrano R.S."/>
            <person name="Boore J.L."/>
        </authorList>
    </citation>
    <scope>NUCLEOTIDE SEQUENCE [LARGE SCALE GENOMIC DNA]</scope>
    <source>
        <strain evidence="9 10">cv. Gransden 2004</strain>
    </source>
</reference>
<dbReference type="EnsemblPlants" id="Pp3c1_13010V3.1">
    <property type="protein sequence ID" value="Pp3c1_13010V3.1"/>
    <property type="gene ID" value="Pp3c1_13010"/>
</dbReference>
<dbReference type="EnsemblPlants" id="Pp3c1_13010V3.2">
    <property type="protein sequence ID" value="Pp3c1_13010V3.2"/>
    <property type="gene ID" value="Pp3c1_13010"/>
</dbReference>
<dbReference type="GeneID" id="112286894"/>
<comment type="similarity">
    <text evidence="4">Belongs to the cyclin family. Cyclin T subfamily.</text>
</comment>